<protein>
    <submittedName>
        <fullName evidence="1">Uncharacterized protein</fullName>
    </submittedName>
</protein>
<sequence>MFVLSLVLYGPIRISSTHIAPRAVRLTSNITQNVTTISNNLPFTQQLFEETESQETMQNASTI</sequence>
<dbReference type="EMBL" id="JRES01000272">
    <property type="protein sequence ID" value="KNC32765.1"/>
    <property type="molecule type" value="Genomic_DNA"/>
</dbReference>
<keyword evidence="2" id="KW-1185">Reference proteome</keyword>
<reference evidence="1 2" key="1">
    <citation type="journal article" date="2015" name="Nat. Commun.">
        <title>Lucilia cuprina genome unlocks parasitic fly biology to underpin future interventions.</title>
        <authorList>
            <person name="Anstead C.A."/>
            <person name="Korhonen P.K."/>
            <person name="Young N.D."/>
            <person name="Hall R.S."/>
            <person name="Jex A.R."/>
            <person name="Murali S.C."/>
            <person name="Hughes D.S."/>
            <person name="Lee S.F."/>
            <person name="Perry T."/>
            <person name="Stroehlein A.J."/>
            <person name="Ansell B.R."/>
            <person name="Breugelmans B."/>
            <person name="Hofmann A."/>
            <person name="Qu J."/>
            <person name="Dugan S."/>
            <person name="Lee S.L."/>
            <person name="Chao H."/>
            <person name="Dinh H."/>
            <person name="Han Y."/>
            <person name="Doddapaneni H.V."/>
            <person name="Worley K.C."/>
            <person name="Muzny D.M."/>
            <person name="Ioannidis P."/>
            <person name="Waterhouse R.M."/>
            <person name="Zdobnov E.M."/>
            <person name="James P.J."/>
            <person name="Bagnall N.H."/>
            <person name="Kotze A.C."/>
            <person name="Gibbs R.A."/>
            <person name="Richards S."/>
            <person name="Batterham P."/>
            <person name="Gasser R.B."/>
        </authorList>
    </citation>
    <scope>NUCLEOTIDE SEQUENCE [LARGE SCALE GENOMIC DNA]</scope>
    <source>
        <strain evidence="1 2">LS</strain>
        <tissue evidence="1">Full body</tissue>
    </source>
</reference>
<accession>A0A0L0CKH0</accession>
<comment type="caution">
    <text evidence="1">The sequence shown here is derived from an EMBL/GenBank/DDBJ whole genome shotgun (WGS) entry which is preliminary data.</text>
</comment>
<organism evidence="1 2">
    <name type="scientific">Lucilia cuprina</name>
    <name type="common">Green bottle fly</name>
    <name type="synonym">Australian sheep blowfly</name>
    <dbReference type="NCBI Taxonomy" id="7375"/>
    <lineage>
        <taxon>Eukaryota</taxon>
        <taxon>Metazoa</taxon>
        <taxon>Ecdysozoa</taxon>
        <taxon>Arthropoda</taxon>
        <taxon>Hexapoda</taxon>
        <taxon>Insecta</taxon>
        <taxon>Pterygota</taxon>
        <taxon>Neoptera</taxon>
        <taxon>Endopterygota</taxon>
        <taxon>Diptera</taxon>
        <taxon>Brachycera</taxon>
        <taxon>Muscomorpha</taxon>
        <taxon>Oestroidea</taxon>
        <taxon>Calliphoridae</taxon>
        <taxon>Luciliinae</taxon>
        <taxon>Lucilia</taxon>
    </lineage>
</organism>
<proteinExistence type="predicted"/>
<dbReference type="Proteomes" id="UP000037069">
    <property type="component" value="Unassembled WGS sequence"/>
</dbReference>
<dbReference type="AlphaFoldDB" id="A0A0L0CKH0"/>
<evidence type="ECO:0000313" key="1">
    <source>
        <dbReference type="EMBL" id="KNC32765.1"/>
    </source>
</evidence>
<gene>
    <name evidence="1" type="ORF">FF38_13719</name>
</gene>
<dbReference type="OrthoDB" id="5779735at2759"/>
<evidence type="ECO:0000313" key="2">
    <source>
        <dbReference type="Proteomes" id="UP000037069"/>
    </source>
</evidence>
<name>A0A0L0CKH0_LUCCU</name>